<evidence type="ECO:0000313" key="4">
    <source>
        <dbReference type="Proteomes" id="UP000277007"/>
    </source>
</evidence>
<keyword evidence="1" id="KW-0732">Signal</keyword>
<name>A0A3S0HXW9_9PROT</name>
<dbReference type="PANTHER" id="PTHR38834:SF3">
    <property type="entry name" value="SOLUTE-BINDING PROTEIN FAMILY 3_N-TERMINAL DOMAIN-CONTAINING PROTEIN"/>
    <property type="match status" value="1"/>
</dbReference>
<dbReference type="InterPro" id="IPR001638">
    <property type="entry name" value="Solute-binding_3/MltF_N"/>
</dbReference>
<reference evidence="3 4" key="1">
    <citation type="submission" date="2018-12" db="EMBL/GenBank/DDBJ databases">
        <authorList>
            <person name="Yang Y."/>
        </authorList>
    </citation>
    <scope>NUCLEOTIDE SEQUENCE [LARGE SCALE GENOMIC DNA]</scope>
    <source>
        <strain evidence="3 4">L-25-5w-1</strain>
    </source>
</reference>
<dbReference type="Pfam" id="PF00497">
    <property type="entry name" value="SBP_bac_3"/>
    <property type="match status" value="1"/>
</dbReference>
<accession>A0A3S0HXW9</accession>
<dbReference type="OrthoDB" id="9768183at2"/>
<evidence type="ECO:0000256" key="1">
    <source>
        <dbReference type="SAM" id="SignalP"/>
    </source>
</evidence>
<feature type="domain" description="Solute-binding protein family 3/N-terminal" evidence="2">
    <location>
        <begin position="24"/>
        <end position="245"/>
    </location>
</feature>
<evidence type="ECO:0000259" key="2">
    <source>
        <dbReference type="SMART" id="SM00062"/>
    </source>
</evidence>
<dbReference type="EMBL" id="RXMA01000008">
    <property type="protein sequence ID" value="RTR20669.1"/>
    <property type="molecule type" value="Genomic_DNA"/>
</dbReference>
<dbReference type="SMART" id="SM00062">
    <property type="entry name" value="PBPb"/>
    <property type="match status" value="1"/>
</dbReference>
<sequence length="245" mass="26688">MMRTVASVFLGMGCVMSTALAAETVTLVTTEYPPYYAASLPDKGVVAAITSEAFKKVGYDVTVEFLPWARAVSEVEKGTYDGLLGVWHSAERERFIAYSDPLIDNEIGLVALKDRNISYKTLSELKPYRVGTVRGYANPTSFVEAGLTTDEANDDLTNLKKLVAGRIDLALIDKGLSDYLIAGQMPDSKGAVVWLDPPVSKIPMFNGFAKNKAGHEKRTADFARGLAELRASGEFTAIVQKFGFR</sequence>
<dbReference type="AlphaFoldDB" id="A0A3S0HXW9"/>
<feature type="signal peptide" evidence="1">
    <location>
        <begin position="1"/>
        <end position="21"/>
    </location>
</feature>
<dbReference type="SUPFAM" id="SSF53850">
    <property type="entry name" value="Periplasmic binding protein-like II"/>
    <property type="match status" value="1"/>
</dbReference>
<dbReference type="RefSeq" id="WP_126615133.1">
    <property type="nucleotide sequence ID" value="NZ_JBHUCY010000077.1"/>
</dbReference>
<keyword evidence="4" id="KW-1185">Reference proteome</keyword>
<comment type="caution">
    <text evidence="3">The sequence shown here is derived from an EMBL/GenBank/DDBJ whole genome shotgun (WGS) entry which is preliminary data.</text>
</comment>
<proteinExistence type="predicted"/>
<evidence type="ECO:0000313" key="3">
    <source>
        <dbReference type="EMBL" id="RTR20669.1"/>
    </source>
</evidence>
<dbReference type="Proteomes" id="UP000277007">
    <property type="component" value="Unassembled WGS sequence"/>
</dbReference>
<organism evidence="3 4">
    <name type="scientific">Azospirillum griseum</name>
    <dbReference type="NCBI Taxonomy" id="2496639"/>
    <lineage>
        <taxon>Bacteria</taxon>
        <taxon>Pseudomonadati</taxon>
        <taxon>Pseudomonadota</taxon>
        <taxon>Alphaproteobacteria</taxon>
        <taxon>Rhodospirillales</taxon>
        <taxon>Azospirillaceae</taxon>
        <taxon>Azospirillum</taxon>
    </lineage>
</organism>
<dbReference type="PANTHER" id="PTHR38834">
    <property type="entry name" value="PERIPLASMIC SUBSTRATE BINDING PROTEIN FAMILY 3"/>
    <property type="match status" value="1"/>
</dbReference>
<protein>
    <submittedName>
        <fullName evidence="3">Transporter substrate-binding domain-containing protein</fullName>
    </submittedName>
</protein>
<feature type="chain" id="PRO_5018658412" evidence="1">
    <location>
        <begin position="22"/>
        <end position="245"/>
    </location>
</feature>
<dbReference type="Gene3D" id="3.40.190.10">
    <property type="entry name" value="Periplasmic binding protein-like II"/>
    <property type="match status" value="2"/>
</dbReference>
<gene>
    <name evidence="3" type="ORF">EJ903_11200</name>
</gene>